<evidence type="ECO:0000313" key="2">
    <source>
        <dbReference type="Proteomes" id="UP000217257"/>
    </source>
</evidence>
<evidence type="ECO:0000313" key="1">
    <source>
        <dbReference type="EMBL" id="ATB44325.1"/>
    </source>
</evidence>
<proteinExistence type="predicted"/>
<name>A0A250JKB8_9BACT</name>
<dbReference type="AlphaFoldDB" id="A0A250JKB8"/>
<dbReference type="RefSeq" id="WP_157759114.1">
    <property type="nucleotide sequence ID" value="NZ_CP022098.1"/>
</dbReference>
<reference evidence="1 2" key="1">
    <citation type="submission" date="2017-06" db="EMBL/GenBank/DDBJ databases">
        <title>Sequencing and comparative analysis of myxobacterial genomes.</title>
        <authorList>
            <person name="Rupp O."/>
            <person name="Goesmann A."/>
            <person name="Sogaard-Andersen L."/>
        </authorList>
    </citation>
    <scope>NUCLEOTIDE SEQUENCE [LARGE SCALE GENOMIC DNA]</scope>
    <source>
        <strain evidence="1 2">DSM 52655</strain>
    </source>
</reference>
<evidence type="ECO:0008006" key="3">
    <source>
        <dbReference type="Google" id="ProtNLM"/>
    </source>
</evidence>
<gene>
    <name evidence="1" type="ORF">CYFUS_009812</name>
</gene>
<accession>A0A250JKB8</accession>
<dbReference type="Proteomes" id="UP000217257">
    <property type="component" value="Chromosome"/>
</dbReference>
<dbReference type="PROSITE" id="PS51257">
    <property type="entry name" value="PROKAR_LIPOPROTEIN"/>
    <property type="match status" value="1"/>
</dbReference>
<sequence>MNTSRLKPLYPRFPSLTLVALLCACHGDVTPPTDEPAPITDASGECIDRPKYTEDVSNCTPLATDYQPRVAGSAQDAWAVCISDDNTYHRLYTSISTIGRVAAFDFIADSLWMKTKEPTVEDFTQARLRYTESEGLGSRVERREDIHYPAAPAACNSSASIPADYPERCVGPAKLRPLINESFASGMRGETPRVNAARIEAALLWFLYVSPLSEVTSCTTKDADCDSAWAYYTGGTPRDEAVGLARYVRELAPETHERAYDATLAVRCWRDLDRATPATQLELRDRARSQLDAALLRGMAVIVRQRFQELSCTSGEAREARWAFLKVLVPLMDREARLRDEARADTLEREVQRAHPEEVDIPAAVAALDALFACP</sequence>
<protein>
    <recommendedName>
        <fullName evidence="3">Lipoprotein</fullName>
    </recommendedName>
</protein>
<dbReference type="EMBL" id="CP022098">
    <property type="protein sequence ID" value="ATB44325.1"/>
    <property type="molecule type" value="Genomic_DNA"/>
</dbReference>
<dbReference type="KEGG" id="cfus:CYFUS_009812"/>
<organism evidence="1 2">
    <name type="scientific">Cystobacter fuscus</name>
    <dbReference type="NCBI Taxonomy" id="43"/>
    <lineage>
        <taxon>Bacteria</taxon>
        <taxon>Pseudomonadati</taxon>
        <taxon>Myxococcota</taxon>
        <taxon>Myxococcia</taxon>
        <taxon>Myxococcales</taxon>
        <taxon>Cystobacterineae</taxon>
        <taxon>Archangiaceae</taxon>
        <taxon>Cystobacter</taxon>
    </lineage>
</organism>